<dbReference type="InterPro" id="IPR054299">
    <property type="entry name" value="GumK_N"/>
</dbReference>
<organism evidence="2 3">
    <name type="scientific">Sphingobium fuliginis (strain ATCC 27551)</name>
    <dbReference type="NCBI Taxonomy" id="336203"/>
    <lineage>
        <taxon>Bacteria</taxon>
        <taxon>Pseudomonadati</taxon>
        <taxon>Pseudomonadota</taxon>
        <taxon>Alphaproteobacteria</taxon>
        <taxon>Sphingomonadales</taxon>
        <taxon>Sphingomonadaceae</taxon>
        <taxon>Sphingobium</taxon>
    </lineage>
</organism>
<evidence type="ECO:0000313" key="3">
    <source>
        <dbReference type="Proteomes" id="UP000221538"/>
    </source>
</evidence>
<dbReference type="Gene3D" id="3.40.50.2000">
    <property type="entry name" value="Glycogen Phosphorylase B"/>
    <property type="match status" value="1"/>
</dbReference>
<dbReference type="AlphaFoldDB" id="A0A292ZKL5"/>
<reference evidence="2 3" key="1">
    <citation type="journal article" date="2013" name="Biodegradation">
        <title>Occurrence of 4-tert-butylphenol (4-t-BP) biodegradation in an aquatic sample caused by the presence of Spirodela polyrrhiza and isolation of a 4-t-BP-utilizing bacterium.</title>
        <authorList>
            <person name="Ogata Y."/>
            <person name="Toyama T."/>
            <person name="Yu N."/>
            <person name="Wang X."/>
            <person name="Sei K."/>
            <person name="Ike M."/>
        </authorList>
    </citation>
    <scope>NUCLEOTIDE SEQUENCE [LARGE SCALE GENOMIC DNA]</scope>
    <source>
        <strain evidence="2 3">OMI</strain>
    </source>
</reference>
<accession>A0A292ZKL5</accession>
<sequence>MNIPISAALAPHGVTNARILILSRHDYRTARRASVHFIAQKLAERGHDVAFLSIGYSWLSRLRGDSRAGLDPRANRWETVDGLRAYLWRTRWHPVKMPVPDALTGWLFHRWAGMACPALDEAAATADLILIESGIAPALIRRMRAIAPHARIVYRATDLLATAGVPPCIETTLQRQARDIDMVVVVARSMLPHFDSFDCPRIFIPHGVDLRNLRRPTVSPYDRPHNAVAVGSMLFDEGAIRTLAQAVPHFTFHMIGTPRHAFPSNVVLHDEMPFERTLPYIQHADVGIAAYLPAEASAYLADSSLKLMQYGAIGLPAICPDFAVGEHGLRFGYRPGDADGMVQAFARAAQTRRRPAPTQDWGDVADRLVEVALG</sequence>
<dbReference type="Proteomes" id="UP000221538">
    <property type="component" value="Unassembled WGS sequence"/>
</dbReference>
<dbReference type="Pfam" id="PF22059">
    <property type="entry name" value="GumK_N"/>
    <property type="match status" value="1"/>
</dbReference>
<reference evidence="2 3" key="2">
    <citation type="journal article" date="2013" name="Environ. Sci. Technol.">
        <title>The 4-tert-butylphenol-utilizing bacterium Sphingobium fuliginis OMI can degrade bisphenols via phenolic ring hydroxylation and meta-cleavage pathway.</title>
        <authorList>
            <person name="Ogata Y."/>
            <person name="Goda S."/>
            <person name="Toyama T."/>
            <person name="Sei K."/>
            <person name="Ike M."/>
        </authorList>
    </citation>
    <scope>NUCLEOTIDE SEQUENCE [LARGE SCALE GENOMIC DNA]</scope>
    <source>
        <strain evidence="2 3">OMI</strain>
    </source>
</reference>
<evidence type="ECO:0000313" key="2">
    <source>
        <dbReference type="EMBL" id="GAY23648.1"/>
    </source>
</evidence>
<dbReference type="SUPFAM" id="SSF53756">
    <property type="entry name" value="UDP-Glycosyltransferase/glycogen phosphorylase"/>
    <property type="match status" value="1"/>
</dbReference>
<keyword evidence="2" id="KW-0808">Transferase</keyword>
<feature type="domain" description="Glucuronosyltransferase GumK N-terminal" evidence="1">
    <location>
        <begin position="21"/>
        <end position="186"/>
    </location>
</feature>
<comment type="caution">
    <text evidence="2">The sequence shown here is derived from an EMBL/GenBank/DDBJ whole genome shotgun (WGS) entry which is preliminary data.</text>
</comment>
<dbReference type="EMBL" id="BEWI01000032">
    <property type="protein sequence ID" value="GAY23648.1"/>
    <property type="molecule type" value="Genomic_DNA"/>
</dbReference>
<dbReference type="GO" id="GO:0016740">
    <property type="term" value="F:transferase activity"/>
    <property type="evidence" value="ECO:0007669"/>
    <property type="project" value="UniProtKB-KW"/>
</dbReference>
<name>A0A292ZKL5_SPHSA</name>
<proteinExistence type="predicted"/>
<dbReference type="RefSeq" id="WP_099186514.1">
    <property type="nucleotide sequence ID" value="NZ_BEWI01000032.1"/>
</dbReference>
<protein>
    <submittedName>
        <fullName evidence="2">Xanthan biosynthesis glucuronosyltransferase GumK</fullName>
    </submittedName>
</protein>
<gene>
    <name evidence="2" type="ORF">SFOMI_4226</name>
</gene>
<dbReference type="Gene3D" id="3.40.50.11010">
    <property type="match status" value="1"/>
</dbReference>
<evidence type="ECO:0000259" key="1">
    <source>
        <dbReference type="Pfam" id="PF22059"/>
    </source>
</evidence>